<dbReference type="InterPro" id="IPR043502">
    <property type="entry name" value="DNA/RNA_pol_sf"/>
</dbReference>
<dbReference type="CDD" id="cd09272">
    <property type="entry name" value="RNase_HI_RT_Ty1"/>
    <property type="match status" value="1"/>
</dbReference>
<name>A0ABR0W2K1_REHGL</name>
<dbReference type="PANTHER" id="PTHR11439">
    <property type="entry name" value="GAG-POL-RELATED RETROTRANSPOSON"/>
    <property type="match status" value="1"/>
</dbReference>
<evidence type="ECO:0000313" key="2">
    <source>
        <dbReference type="EMBL" id="KAK6141893.1"/>
    </source>
</evidence>
<accession>A0ABR0W2K1</accession>
<dbReference type="EMBL" id="JABTTQ020000044">
    <property type="protein sequence ID" value="KAK6141893.1"/>
    <property type="molecule type" value="Genomic_DNA"/>
</dbReference>
<dbReference type="InterPro" id="IPR013103">
    <property type="entry name" value="RVT_2"/>
</dbReference>
<sequence>MIITGDDLDGIETLKSTLASSFAMKDLGLLRYFLGIEVASSPHGYILSQSKYIADIFERARITDNKIVDTPLETNARYFPSDGSPLSDPSLYHNVVGRLLYLTLSRLDISFAVHKLNQFISTPRLPHLQAVHHILRYLKTAPGQGLFFSSTSSLQLTAFCDADWGACSDTRRSISGFCVFLGDSLISWKAKKQTTIARSSTEAEYRSMATTTCELVWLSNLLKDFQITPHAPVLLFCDSQAAIHIASNPVFHERTKHIDMDCHFVRDKLSDGFLKLLPVRSHNQLADLFTKPLHAPILRALISKMAVIDIHSPS</sequence>
<dbReference type="SUPFAM" id="SSF56672">
    <property type="entry name" value="DNA/RNA polymerases"/>
    <property type="match status" value="1"/>
</dbReference>
<evidence type="ECO:0000313" key="3">
    <source>
        <dbReference type="Proteomes" id="UP001318860"/>
    </source>
</evidence>
<proteinExistence type="predicted"/>
<gene>
    <name evidence="2" type="ORF">DH2020_024371</name>
</gene>
<reference evidence="2 3" key="1">
    <citation type="journal article" date="2021" name="Comput. Struct. Biotechnol. J.">
        <title>De novo genome assembly of the potent medicinal plant Rehmannia glutinosa using nanopore technology.</title>
        <authorList>
            <person name="Ma L."/>
            <person name="Dong C."/>
            <person name="Song C."/>
            <person name="Wang X."/>
            <person name="Zheng X."/>
            <person name="Niu Y."/>
            <person name="Chen S."/>
            <person name="Feng W."/>
        </authorList>
    </citation>
    <scope>NUCLEOTIDE SEQUENCE [LARGE SCALE GENOMIC DNA]</scope>
    <source>
        <strain evidence="2">DH-2019</strain>
    </source>
</reference>
<feature type="domain" description="Reverse transcriptase Ty1/copia-type" evidence="1">
    <location>
        <begin position="1"/>
        <end position="73"/>
    </location>
</feature>
<organism evidence="2 3">
    <name type="scientific">Rehmannia glutinosa</name>
    <name type="common">Chinese foxglove</name>
    <dbReference type="NCBI Taxonomy" id="99300"/>
    <lineage>
        <taxon>Eukaryota</taxon>
        <taxon>Viridiplantae</taxon>
        <taxon>Streptophyta</taxon>
        <taxon>Embryophyta</taxon>
        <taxon>Tracheophyta</taxon>
        <taxon>Spermatophyta</taxon>
        <taxon>Magnoliopsida</taxon>
        <taxon>eudicotyledons</taxon>
        <taxon>Gunneridae</taxon>
        <taxon>Pentapetalae</taxon>
        <taxon>asterids</taxon>
        <taxon>lamiids</taxon>
        <taxon>Lamiales</taxon>
        <taxon>Orobanchaceae</taxon>
        <taxon>Rehmannieae</taxon>
        <taxon>Rehmannia</taxon>
    </lineage>
</organism>
<keyword evidence="3" id="KW-1185">Reference proteome</keyword>
<protein>
    <recommendedName>
        <fullName evidence="1">Reverse transcriptase Ty1/copia-type domain-containing protein</fullName>
    </recommendedName>
</protein>
<dbReference type="Proteomes" id="UP001318860">
    <property type="component" value="Unassembled WGS sequence"/>
</dbReference>
<evidence type="ECO:0000259" key="1">
    <source>
        <dbReference type="Pfam" id="PF07727"/>
    </source>
</evidence>
<dbReference type="Pfam" id="PF07727">
    <property type="entry name" value="RVT_2"/>
    <property type="match status" value="1"/>
</dbReference>
<comment type="caution">
    <text evidence="2">The sequence shown here is derived from an EMBL/GenBank/DDBJ whole genome shotgun (WGS) entry which is preliminary data.</text>
</comment>
<dbReference type="PANTHER" id="PTHR11439:SF470">
    <property type="entry name" value="CYSTEINE-RICH RLK (RECEPTOR-LIKE PROTEIN KINASE) 8"/>
    <property type="match status" value="1"/>
</dbReference>